<dbReference type="InterPro" id="IPR018506">
    <property type="entry name" value="Cyt_B5_heme-BS"/>
</dbReference>
<keyword evidence="9" id="KW-1185">Reference proteome</keyword>
<dbReference type="InterPro" id="IPR017938">
    <property type="entry name" value="Riboflavin_synthase-like_b-brl"/>
</dbReference>
<evidence type="ECO:0000256" key="6">
    <source>
        <dbReference type="SAM" id="MobiDB-lite"/>
    </source>
</evidence>
<dbReference type="Pfam" id="PF00970">
    <property type="entry name" value="FAD_binding_6"/>
    <property type="match status" value="1"/>
</dbReference>
<dbReference type="InterPro" id="IPR051872">
    <property type="entry name" value="Cytochrome_b5/Flavoprotein_Rdt"/>
</dbReference>
<evidence type="ECO:0000256" key="3">
    <source>
        <dbReference type="ARBA" id="ARBA00022723"/>
    </source>
</evidence>
<dbReference type="InterPro" id="IPR039261">
    <property type="entry name" value="FNR_nucleotide-bd"/>
</dbReference>
<evidence type="ECO:0000313" key="9">
    <source>
        <dbReference type="Proteomes" id="UP001607303"/>
    </source>
</evidence>
<dbReference type="AlphaFoldDB" id="A0ABD2AR82"/>
<dbReference type="Gene3D" id="2.40.30.10">
    <property type="entry name" value="Translation factors"/>
    <property type="match status" value="1"/>
</dbReference>
<evidence type="ECO:0000256" key="4">
    <source>
        <dbReference type="ARBA" id="ARBA00023002"/>
    </source>
</evidence>
<name>A0ABD2AR82_VESMC</name>
<dbReference type="EMBL" id="JAYRBN010000115">
    <property type="protein sequence ID" value="KAL2723133.1"/>
    <property type="molecule type" value="Genomic_DNA"/>
</dbReference>
<feature type="compositionally biased region" description="Polar residues" evidence="6">
    <location>
        <begin position="1"/>
        <end position="12"/>
    </location>
</feature>
<dbReference type="InterPro" id="IPR008333">
    <property type="entry name" value="Cbr1-like_FAD-bd_dom"/>
</dbReference>
<accession>A0ABD2AR82</accession>
<dbReference type="PROSITE" id="PS00191">
    <property type="entry name" value="CYTOCHROME_B5_1"/>
    <property type="match status" value="1"/>
</dbReference>
<protein>
    <submittedName>
        <fullName evidence="8">Cytochrome b5 reductase 4 isoform X1</fullName>
    </submittedName>
</protein>
<dbReference type="Pfam" id="PF00173">
    <property type="entry name" value="Cyt-b5"/>
    <property type="match status" value="1"/>
</dbReference>
<gene>
    <name evidence="8" type="ORF">V1477_019724</name>
</gene>
<dbReference type="Gene3D" id="3.40.50.80">
    <property type="entry name" value="Nucleotide-binding domain of ferredoxin-NADP reductase (FNR) module"/>
    <property type="match status" value="1"/>
</dbReference>
<keyword evidence="3" id="KW-0479">Metal-binding</keyword>
<reference evidence="8 9" key="1">
    <citation type="journal article" date="2024" name="Ann. Entomol. Soc. Am.">
        <title>Genomic analyses of the southern and eastern yellowjacket wasps (Hymenoptera: Vespidae) reveal evolutionary signatures of social life.</title>
        <authorList>
            <person name="Catto M.A."/>
            <person name="Caine P.B."/>
            <person name="Orr S.E."/>
            <person name="Hunt B.G."/>
            <person name="Goodisman M.A.D."/>
        </authorList>
    </citation>
    <scope>NUCLEOTIDE SEQUENCE [LARGE SCALE GENOMIC DNA]</scope>
    <source>
        <strain evidence="8">232</strain>
        <tissue evidence="8">Head and thorax</tissue>
    </source>
</reference>
<dbReference type="Proteomes" id="UP001607303">
    <property type="component" value="Unassembled WGS sequence"/>
</dbReference>
<dbReference type="PROSITE" id="PS50255">
    <property type="entry name" value="CYTOCHROME_B5_2"/>
    <property type="match status" value="1"/>
</dbReference>
<dbReference type="InterPro" id="IPR036400">
    <property type="entry name" value="Cyt_B5-like_heme/steroid_sf"/>
</dbReference>
<dbReference type="SUPFAM" id="SSF55856">
    <property type="entry name" value="Cytochrome b5-like heme/steroid binding domain"/>
    <property type="match status" value="1"/>
</dbReference>
<dbReference type="InterPro" id="IPR001199">
    <property type="entry name" value="Cyt_B5-like_heme/steroid-bd"/>
</dbReference>
<comment type="caution">
    <text evidence="8">The sequence shown here is derived from an EMBL/GenBank/DDBJ whole genome shotgun (WGS) entry which is preliminary data.</text>
</comment>
<keyword evidence="5" id="KW-0408">Iron</keyword>
<dbReference type="Gene3D" id="3.10.120.10">
    <property type="entry name" value="Cytochrome b5-like heme/steroid binding domain"/>
    <property type="match status" value="1"/>
</dbReference>
<feature type="domain" description="Cytochrome b5 heme-binding" evidence="7">
    <location>
        <begin position="111"/>
        <end position="195"/>
    </location>
</feature>
<dbReference type="GO" id="GO:0046872">
    <property type="term" value="F:metal ion binding"/>
    <property type="evidence" value="ECO:0007669"/>
    <property type="project" value="UniProtKB-KW"/>
</dbReference>
<dbReference type="PANTHER" id="PTHR46237:SF1">
    <property type="entry name" value="CYTOCHROME B5 REDUCTASE 4"/>
    <property type="match status" value="1"/>
</dbReference>
<evidence type="ECO:0000259" key="7">
    <source>
        <dbReference type="PROSITE" id="PS50255"/>
    </source>
</evidence>
<dbReference type="SUPFAM" id="SSF52343">
    <property type="entry name" value="Ferredoxin reductase-like, C-terminal NADP-linked domain"/>
    <property type="match status" value="1"/>
</dbReference>
<feature type="region of interest" description="Disordered" evidence="6">
    <location>
        <begin position="60"/>
        <end position="85"/>
    </location>
</feature>
<sequence>MKRVNLPQNENEAGSVDATDLQEKMRMIDVKSSSPTSLLAKNTLLLPSGVVYVKQLSNVSSTSDTGSSTKSSGSATGNPRNKTALAPGHSVMDWIRLGNSGVDLTGVGGIPRTVTLTELANHNKQNDAWIAIRGIVFNVTRYMDFHPGGIDELMKGVGKDATKLFDNAPIDRSLQVHAWVNYQSLLQKCVVGRLSRPTASNLSKTIEKSSIANDLLKSCATQRKSEEEIGSDLSKIKMDWRQTSNTITLFYQTINDYQGIYYRISRINDTKLVFNLSFEKDIVIHELELAGEIEWPPAWNRNYESMEVDFTFRKKDKTVWKTQGSHTLSREPITNKRVYKEYEVLSNTSLCKSVKLLVLRAKDSLELIPSGRHLEAKMKIAGVEISRYYTPVPACLHPEDTAPNYTSDCICLMIKQYEDGALSPSITALKVKEKVTLSNGLGVFVVESFDRYSVVHMLAAGTGLTAMLGIIQRSLARRNVKSINLANFNKDEDNMFYVEQLERACKTNKLKVTHILSQPSDSWKGKRGTMSDELLKELIGDCSPHSCVFVCGPKGFLVSSRKCLRNLDWKSYQMYEFDD</sequence>
<keyword evidence="2" id="KW-0349">Heme</keyword>
<dbReference type="FunFam" id="3.10.120.10:FF:000001">
    <property type="entry name" value="Cytochrome b5 reductase 4"/>
    <property type="match status" value="1"/>
</dbReference>
<evidence type="ECO:0000313" key="8">
    <source>
        <dbReference type="EMBL" id="KAL2723133.1"/>
    </source>
</evidence>
<organism evidence="8 9">
    <name type="scientific">Vespula maculifrons</name>
    <name type="common">Eastern yellow jacket</name>
    <name type="synonym">Wasp</name>
    <dbReference type="NCBI Taxonomy" id="7453"/>
    <lineage>
        <taxon>Eukaryota</taxon>
        <taxon>Metazoa</taxon>
        <taxon>Ecdysozoa</taxon>
        <taxon>Arthropoda</taxon>
        <taxon>Hexapoda</taxon>
        <taxon>Insecta</taxon>
        <taxon>Pterygota</taxon>
        <taxon>Neoptera</taxon>
        <taxon>Endopterygota</taxon>
        <taxon>Hymenoptera</taxon>
        <taxon>Apocrita</taxon>
        <taxon>Aculeata</taxon>
        <taxon>Vespoidea</taxon>
        <taxon>Vespidae</taxon>
        <taxon>Vespinae</taxon>
        <taxon>Vespula</taxon>
    </lineage>
</organism>
<keyword evidence="4" id="KW-0560">Oxidoreductase</keyword>
<feature type="compositionally biased region" description="Low complexity" evidence="6">
    <location>
        <begin position="60"/>
        <end position="77"/>
    </location>
</feature>
<evidence type="ECO:0000256" key="1">
    <source>
        <dbReference type="ARBA" id="ARBA00006105"/>
    </source>
</evidence>
<evidence type="ECO:0000256" key="5">
    <source>
        <dbReference type="ARBA" id="ARBA00023004"/>
    </source>
</evidence>
<dbReference type="CDD" id="cd06183">
    <property type="entry name" value="cyt_b5_reduct_like"/>
    <property type="match status" value="1"/>
</dbReference>
<comment type="similarity">
    <text evidence="1">Belongs to the flavoprotein pyridine nucleotide cytochrome reductase family.</text>
</comment>
<proteinExistence type="inferred from homology"/>
<dbReference type="SUPFAM" id="SSF63380">
    <property type="entry name" value="Riboflavin synthase domain-like"/>
    <property type="match status" value="1"/>
</dbReference>
<dbReference type="SMART" id="SM01117">
    <property type="entry name" value="Cyt-b5"/>
    <property type="match status" value="1"/>
</dbReference>
<dbReference type="Pfam" id="PF00175">
    <property type="entry name" value="NAD_binding_1"/>
    <property type="match status" value="1"/>
</dbReference>
<feature type="region of interest" description="Disordered" evidence="6">
    <location>
        <begin position="1"/>
        <end position="20"/>
    </location>
</feature>
<evidence type="ECO:0000256" key="2">
    <source>
        <dbReference type="ARBA" id="ARBA00022617"/>
    </source>
</evidence>
<dbReference type="PANTHER" id="PTHR46237">
    <property type="entry name" value="CYTOCHROME B5 REDUCTASE 4 FAMILY MEMBER"/>
    <property type="match status" value="1"/>
</dbReference>
<dbReference type="InterPro" id="IPR001433">
    <property type="entry name" value="OxRdtase_FAD/NAD-bd"/>
</dbReference>